<reference evidence="3" key="1">
    <citation type="submission" date="2014-09" db="EMBL/GenBank/DDBJ databases">
        <authorList>
            <person name="Sharma Rahul"/>
            <person name="Thines Marco"/>
        </authorList>
    </citation>
    <scope>NUCLEOTIDE SEQUENCE [LARGE SCALE GENOMIC DNA]</scope>
</reference>
<keyword evidence="1" id="KW-0732">Signal</keyword>
<feature type="chain" id="PRO_5006058850" evidence="1">
    <location>
        <begin position="33"/>
        <end position="171"/>
    </location>
</feature>
<dbReference type="Proteomes" id="UP000054928">
    <property type="component" value="Unassembled WGS sequence"/>
</dbReference>
<dbReference type="EMBL" id="CCYD01000667">
    <property type="protein sequence ID" value="CEG43561.1"/>
    <property type="molecule type" value="Genomic_DNA"/>
</dbReference>
<evidence type="ECO:0000256" key="1">
    <source>
        <dbReference type="SAM" id="SignalP"/>
    </source>
</evidence>
<proteinExistence type="predicted"/>
<feature type="signal peptide" evidence="1">
    <location>
        <begin position="1"/>
        <end position="32"/>
    </location>
</feature>
<accession>A0A0P1AQS9</accession>
<dbReference type="AlphaFoldDB" id="A0A0P1AQS9"/>
<keyword evidence="3" id="KW-1185">Reference proteome</keyword>
<sequence>MITQPRFTRFRFHLVLQIGIALLTCSSTTMKAAPTLNSTNFHDQNIRMVPGGTLVNTTSQLSEERGLMSELTSIGEKLLPGIFTEKKVKAAESHFDSYDFTQRDSNFFLLPRFTELAHTVRKMFKNSDVGYRVLYTKFASVYDARKLAKLIQESKDSSEIARKFESIQMAE</sequence>
<protein>
    <submittedName>
        <fullName evidence="2">RxLR-like protein</fullName>
    </submittedName>
</protein>
<organism evidence="2 3">
    <name type="scientific">Plasmopara halstedii</name>
    <name type="common">Downy mildew of sunflower</name>
    <dbReference type="NCBI Taxonomy" id="4781"/>
    <lineage>
        <taxon>Eukaryota</taxon>
        <taxon>Sar</taxon>
        <taxon>Stramenopiles</taxon>
        <taxon>Oomycota</taxon>
        <taxon>Peronosporomycetes</taxon>
        <taxon>Peronosporales</taxon>
        <taxon>Peronosporaceae</taxon>
        <taxon>Plasmopara</taxon>
    </lineage>
</organism>
<dbReference type="RefSeq" id="XP_024579930.1">
    <property type="nucleotide sequence ID" value="XM_024729565.1"/>
</dbReference>
<dbReference type="GeneID" id="36408808"/>
<evidence type="ECO:0000313" key="2">
    <source>
        <dbReference type="EMBL" id="CEG43561.1"/>
    </source>
</evidence>
<name>A0A0P1AQS9_PLAHL</name>
<evidence type="ECO:0000313" key="3">
    <source>
        <dbReference type="Proteomes" id="UP000054928"/>
    </source>
</evidence>